<protein>
    <submittedName>
        <fullName evidence="1">Uncharacterized protein</fullName>
    </submittedName>
</protein>
<evidence type="ECO:0000313" key="1">
    <source>
        <dbReference type="EMBL" id="REJ44498.1"/>
    </source>
</evidence>
<proteinExistence type="predicted"/>
<dbReference type="EMBL" id="QQWC01000001">
    <property type="protein sequence ID" value="REJ44498.1"/>
    <property type="molecule type" value="Genomic_DNA"/>
</dbReference>
<name>A0A3E0LAM6_9CHRO</name>
<reference evidence="1 2" key="1">
    <citation type="submission" date="2017-10" db="EMBL/GenBank/DDBJ databases">
        <title>A large-scale comparative metagenomic study reveals the eutrophication-driven functional interactions in six Microcystis-epibionts communities.</title>
        <authorList>
            <person name="Li Q."/>
            <person name="Lin F."/>
        </authorList>
    </citation>
    <scope>NUCLEOTIDE SEQUENCE [LARGE SCALE GENOMIC DNA]</scope>
    <source>
        <strain evidence="1">TF09</strain>
    </source>
</reference>
<accession>A0A3E0LAM6</accession>
<gene>
    <name evidence="1" type="ORF">DWQ54_02945</name>
</gene>
<organism evidence="1 2">
    <name type="scientific">Microcystis flos-aquae TF09</name>
    <dbReference type="NCBI Taxonomy" id="2060473"/>
    <lineage>
        <taxon>Bacteria</taxon>
        <taxon>Bacillati</taxon>
        <taxon>Cyanobacteriota</taxon>
        <taxon>Cyanophyceae</taxon>
        <taxon>Oscillatoriophycideae</taxon>
        <taxon>Chroococcales</taxon>
        <taxon>Microcystaceae</taxon>
        <taxon>Microcystis</taxon>
    </lineage>
</organism>
<sequence>MSGIFPSSQNSRQRKLRKLKGLCLYYLSDASNPKNLRVIFKLTPFNPICGYRLWLKVIYSTNCNL</sequence>
<dbReference type="AlphaFoldDB" id="A0A3E0LAM6"/>
<dbReference type="Proteomes" id="UP000256873">
    <property type="component" value="Unassembled WGS sequence"/>
</dbReference>
<evidence type="ECO:0000313" key="2">
    <source>
        <dbReference type="Proteomes" id="UP000256873"/>
    </source>
</evidence>
<comment type="caution">
    <text evidence="1">The sequence shown here is derived from an EMBL/GenBank/DDBJ whole genome shotgun (WGS) entry which is preliminary data.</text>
</comment>